<dbReference type="InterPro" id="IPR050197">
    <property type="entry name" value="Aldolase_class_II_sugar_metab"/>
</dbReference>
<accession>A0A2H3NVI3</accession>
<proteinExistence type="inferred from homology"/>
<dbReference type="GO" id="GO:0008742">
    <property type="term" value="F:L-ribulose-phosphate 4-epimerase activity"/>
    <property type="evidence" value="ECO:0007669"/>
    <property type="project" value="UniProtKB-EC"/>
</dbReference>
<dbReference type="SMART" id="SM01007">
    <property type="entry name" value="Aldolase_II"/>
    <property type="match status" value="1"/>
</dbReference>
<dbReference type="PANTHER" id="PTHR22789:SF8">
    <property type="entry name" value="L-RIBULOSE-5-PHOSPHATE 4-EPIMERASE SGBE"/>
    <property type="match status" value="1"/>
</dbReference>
<keyword evidence="8" id="KW-0119">Carbohydrate metabolism</keyword>
<comment type="similarity">
    <text evidence="3">Belongs to the aldolase class II family. AraD/FucA subfamily.</text>
</comment>
<dbReference type="Gene3D" id="3.40.225.10">
    <property type="entry name" value="Class II aldolase/adducin N-terminal domain"/>
    <property type="match status" value="1"/>
</dbReference>
<dbReference type="GO" id="GO:0046872">
    <property type="term" value="F:metal ion binding"/>
    <property type="evidence" value="ECO:0007669"/>
    <property type="project" value="UniProtKB-KW"/>
</dbReference>
<evidence type="ECO:0000313" key="10">
    <source>
        <dbReference type="EMBL" id="PEN08717.1"/>
    </source>
</evidence>
<reference evidence="10 11" key="1">
    <citation type="submission" date="2017-10" db="EMBL/GenBank/DDBJ databases">
        <title>Draft genome of Longimonas halophila.</title>
        <authorList>
            <person name="Goh K.M."/>
            <person name="Shamsir M.S."/>
            <person name="Lim S.W."/>
        </authorList>
    </citation>
    <scope>NUCLEOTIDE SEQUENCE [LARGE SCALE GENOMIC DNA]</scope>
    <source>
        <strain evidence="10 11">KCTC 42399</strain>
    </source>
</reference>
<evidence type="ECO:0000256" key="4">
    <source>
        <dbReference type="ARBA" id="ARBA00013186"/>
    </source>
</evidence>
<protein>
    <recommendedName>
        <fullName evidence="4">L-ribulose-5-phosphate 4-epimerase</fullName>
        <ecNumber evidence="4">5.1.3.4</ecNumber>
    </recommendedName>
</protein>
<comment type="catalytic activity">
    <reaction evidence="1">
        <text>L-ribulose 5-phosphate = D-xylulose 5-phosphate</text>
        <dbReference type="Rhea" id="RHEA:22368"/>
        <dbReference type="ChEBI" id="CHEBI:57737"/>
        <dbReference type="ChEBI" id="CHEBI:58226"/>
        <dbReference type="EC" id="5.1.3.4"/>
    </reaction>
</comment>
<evidence type="ECO:0000256" key="2">
    <source>
        <dbReference type="ARBA" id="ARBA00001947"/>
    </source>
</evidence>
<evidence type="ECO:0000256" key="5">
    <source>
        <dbReference type="ARBA" id="ARBA00022723"/>
    </source>
</evidence>
<dbReference type="FunFam" id="3.40.225.10:FF:000001">
    <property type="entry name" value="L-ribulose-5-phosphate 4-epimerase UlaF"/>
    <property type="match status" value="1"/>
</dbReference>
<evidence type="ECO:0000256" key="8">
    <source>
        <dbReference type="ARBA" id="ARBA00023277"/>
    </source>
</evidence>
<dbReference type="Pfam" id="PF00596">
    <property type="entry name" value="Aldolase_II"/>
    <property type="match status" value="1"/>
</dbReference>
<dbReference type="AlphaFoldDB" id="A0A2H3NVI3"/>
<dbReference type="NCBIfam" id="NF006047">
    <property type="entry name" value="PRK08193.1"/>
    <property type="match status" value="1"/>
</dbReference>
<keyword evidence="5" id="KW-0479">Metal-binding</keyword>
<dbReference type="InterPro" id="IPR036409">
    <property type="entry name" value="Aldolase_II/adducin_N_sf"/>
</dbReference>
<comment type="caution">
    <text evidence="10">The sequence shown here is derived from an EMBL/GenBank/DDBJ whole genome shotgun (WGS) entry which is preliminary data.</text>
</comment>
<gene>
    <name evidence="10" type="primary">araD</name>
    <name evidence="10" type="ORF">CRI93_02870</name>
</gene>
<dbReference type="GO" id="GO:0005829">
    <property type="term" value="C:cytosol"/>
    <property type="evidence" value="ECO:0007669"/>
    <property type="project" value="TreeGrafter"/>
</dbReference>
<dbReference type="SUPFAM" id="SSF53639">
    <property type="entry name" value="AraD/HMP-PK domain-like"/>
    <property type="match status" value="1"/>
</dbReference>
<keyword evidence="7 10" id="KW-0413">Isomerase</keyword>
<dbReference type="RefSeq" id="WP_098061112.1">
    <property type="nucleotide sequence ID" value="NZ_PDEP01000002.1"/>
</dbReference>
<dbReference type="InterPro" id="IPR001303">
    <property type="entry name" value="Aldolase_II/adducin_N"/>
</dbReference>
<sequence length="234" mass="25674">MAHHELKELVYRANLDIVEAGLVELTWGNASAVDRDAGVFAIKPSGVDYDAMRPDDIPLVSIETGERVEGDLNPSSDTPTHRVLYQQFPSIGGVVHTHSDVAVSWAQAAEPIPCLGTTHADHFYGEVPVTRRMAEDEIQSDYEHNTGAVIVERFRDDDIAPAQVPGVLVAGHGPFTWGADVAHAVENAIVLESVAQKAMQTYTINPNAKPIDQTLLDKHYLRKHGENAYYGQER</sequence>
<dbReference type="OrthoDB" id="9786287at2"/>
<organism evidence="10 11">
    <name type="scientific">Longimonas halophila</name>
    <dbReference type="NCBI Taxonomy" id="1469170"/>
    <lineage>
        <taxon>Bacteria</taxon>
        <taxon>Pseudomonadati</taxon>
        <taxon>Rhodothermota</taxon>
        <taxon>Rhodothermia</taxon>
        <taxon>Rhodothermales</taxon>
        <taxon>Salisaetaceae</taxon>
        <taxon>Longimonas</taxon>
    </lineage>
</organism>
<evidence type="ECO:0000256" key="7">
    <source>
        <dbReference type="ARBA" id="ARBA00023235"/>
    </source>
</evidence>
<name>A0A2H3NVI3_9BACT</name>
<keyword evidence="11" id="KW-1185">Reference proteome</keyword>
<comment type="cofactor">
    <cofactor evidence="2">
        <name>Zn(2+)</name>
        <dbReference type="ChEBI" id="CHEBI:29105"/>
    </cofactor>
</comment>
<dbReference type="Proteomes" id="UP000221024">
    <property type="component" value="Unassembled WGS sequence"/>
</dbReference>
<evidence type="ECO:0000313" key="11">
    <source>
        <dbReference type="Proteomes" id="UP000221024"/>
    </source>
</evidence>
<evidence type="ECO:0000256" key="1">
    <source>
        <dbReference type="ARBA" id="ARBA00001726"/>
    </source>
</evidence>
<dbReference type="GO" id="GO:0016832">
    <property type="term" value="F:aldehyde-lyase activity"/>
    <property type="evidence" value="ECO:0007669"/>
    <property type="project" value="TreeGrafter"/>
</dbReference>
<evidence type="ECO:0000256" key="3">
    <source>
        <dbReference type="ARBA" id="ARBA00010037"/>
    </source>
</evidence>
<feature type="domain" description="Class II aldolase/adducin N-terminal" evidence="9">
    <location>
        <begin position="8"/>
        <end position="199"/>
    </location>
</feature>
<dbReference type="PANTHER" id="PTHR22789">
    <property type="entry name" value="FUCULOSE PHOSPHATE ALDOLASE"/>
    <property type="match status" value="1"/>
</dbReference>
<dbReference type="GO" id="GO:0019323">
    <property type="term" value="P:pentose catabolic process"/>
    <property type="evidence" value="ECO:0007669"/>
    <property type="project" value="TreeGrafter"/>
</dbReference>
<dbReference type="EC" id="5.1.3.4" evidence="4"/>
<evidence type="ECO:0000256" key="6">
    <source>
        <dbReference type="ARBA" id="ARBA00022833"/>
    </source>
</evidence>
<evidence type="ECO:0000259" key="9">
    <source>
        <dbReference type="SMART" id="SM01007"/>
    </source>
</evidence>
<keyword evidence="6" id="KW-0862">Zinc</keyword>
<dbReference type="EMBL" id="PDEP01000002">
    <property type="protein sequence ID" value="PEN08717.1"/>
    <property type="molecule type" value="Genomic_DNA"/>
</dbReference>